<dbReference type="InterPro" id="IPR039121">
    <property type="entry name" value="NUDT19"/>
</dbReference>
<dbReference type="PANTHER" id="PTHR12318:SF0">
    <property type="entry name" value="ACYL-COENZYME A DIPHOSPHATASE NUDT19"/>
    <property type="match status" value="1"/>
</dbReference>
<comment type="caution">
    <text evidence="8">The sequence shown here is derived from an EMBL/GenBank/DDBJ whole genome shotgun (WGS) entry which is preliminary data.</text>
</comment>
<evidence type="ECO:0000259" key="7">
    <source>
        <dbReference type="PROSITE" id="PS51462"/>
    </source>
</evidence>
<evidence type="ECO:0000256" key="6">
    <source>
        <dbReference type="ARBA" id="ARBA00023211"/>
    </source>
</evidence>
<evidence type="ECO:0000256" key="1">
    <source>
        <dbReference type="ARBA" id="ARBA00001936"/>
    </source>
</evidence>
<dbReference type="EMBL" id="JANBPU010000026">
    <property type="protein sequence ID" value="KAJ1919497.1"/>
    <property type="molecule type" value="Genomic_DNA"/>
</dbReference>
<dbReference type="PANTHER" id="PTHR12318">
    <property type="entry name" value="TESTOSTERONE-REGULATED PROTEIN RP2"/>
    <property type="match status" value="1"/>
</dbReference>
<evidence type="ECO:0000256" key="5">
    <source>
        <dbReference type="ARBA" id="ARBA00022842"/>
    </source>
</evidence>
<keyword evidence="6" id="KW-0464">Manganese</keyword>
<dbReference type="InterPro" id="IPR000086">
    <property type="entry name" value="NUDIX_hydrolase_dom"/>
</dbReference>
<evidence type="ECO:0000256" key="2">
    <source>
        <dbReference type="ARBA" id="ARBA00001946"/>
    </source>
</evidence>
<gene>
    <name evidence="8" type="ORF">H4219_001968</name>
</gene>
<accession>A0A9W8A6Y7</accession>
<dbReference type="PROSITE" id="PS51462">
    <property type="entry name" value="NUDIX"/>
    <property type="match status" value="1"/>
</dbReference>
<dbReference type="GO" id="GO:0046872">
    <property type="term" value="F:metal ion binding"/>
    <property type="evidence" value="ECO:0007669"/>
    <property type="project" value="UniProtKB-KW"/>
</dbReference>
<protein>
    <recommendedName>
        <fullName evidence="7">Nudix hydrolase domain-containing protein</fullName>
    </recommendedName>
</protein>
<evidence type="ECO:0000313" key="8">
    <source>
        <dbReference type="EMBL" id="KAJ1919497.1"/>
    </source>
</evidence>
<evidence type="ECO:0000256" key="3">
    <source>
        <dbReference type="ARBA" id="ARBA00022723"/>
    </source>
</evidence>
<dbReference type="AlphaFoldDB" id="A0A9W8A6Y7"/>
<evidence type="ECO:0000256" key="4">
    <source>
        <dbReference type="ARBA" id="ARBA00022801"/>
    </source>
</evidence>
<keyword evidence="3" id="KW-0479">Metal-binding</keyword>
<dbReference type="CDD" id="cd18870">
    <property type="entry name" value="NUDIX_AcylCoAdiphos_Nudt19"/>
    <property type="match status" value="1"/>
</dbReference>
<evidence type="ECO:0000313" key="9">
    <source>
        <dbReference type="Proteomes" id="UP001150538"/>
    </source>
</evidence>
<proteinExistence type="predicted"/>
<dbReference type="GO" id="GO:0005739">
    <property type="term" value="C:mitochondrion"/>
    <property type="evidence" value="ECO:0007669"/>
    <property type="project" value="TreeGrafter"/>
</dbReference>
<comment type="cofactor">
    <cofactor evidence="1">
        <name>Mn(2+)</name>
        <dbReference type="ChEBI" id="CHEBI:29035"/>
    </cofactor>
</comment>
<sequence>MFHLHGHSLIRQSSSLIITVPTQQYTRGSGSSSSSSNNLPKYNYRLLMLKRGSFKGALVFPGGNVDDGIDRSERWEQLARDPSSGALSDHNKDMLAYKICAIRETFEETNLPLFSPYQKAIQVTNNQDRTSTSFLDLCNTHDLRPLTGLIYPHSHWVTPTQMPRRFNTQFFICHLGKIAEKFSPSPDKQKETLASLVDRLQVQENEIVKSMWLTPSEALDACSRREITLFPPQFYILNELSKYNDWKELQKLNEQHRSCEYWHRDPTMPILPEIRVKPDDPERVVMLLPGDKEYPMDDITDNAFFACSGQSNRIDMKRRDGGMMGFEDYKLISSWLEPHLSKL</sequence>
<dbReference type="OrthoDB" id="1695362at2759"/>
<dbReference type="InterPro" id="IPR015797">
    <property type="entry name" value="NUDIX_hydrolase-like_dom_sf"/>
</dbReference>
<reference evidence="8" key="1">
    <citation type="submission" date="2022-07" db="EMBL/GenBank/DDBJ databases">
        <title>Phylogenomic reconstructions and comparative analyses of Kickxellomycotina fungi.</title>
        <authorList>
            <person name="Reynolds N.K."/>
            <person name="Stajich J.E."/>
            <person name="Barry K."/>
            <person name="Grigoriev I.V."/>
            <person name="Crous P."/>
            <person name="Smith M.E."/>
        </authorList>
    </citation>
    <scope>NUCLEOTIDE SEQUENCE</scope>
    <source>
        <strain evidence="8">NBRC 100468</strain>
    </source>
</reference>
<feature type="domain" description="Nudix hydrolase" evidence="7">
    <location>
        <begin position="9"/>
        <end position="235"/>
    </location>
</feature>
<keyword evidence="5" id="KW-0460">Magnesium</keyword>
<dbReference type="SUPFAM" id="SSF55811">
    <property type="entry name" value="Nudix"/>
    <property type="match status" value="1"/>
</dbReference>
<dbReference type="Proteomes" id="UP001150538">
    <property type="component" value="Unassembled WGS sequence"/>
</dbReference>
<organism evidence="8 9">
    <name type="scientific">Mycoemilia scoparia</name>
    <dbReference type="NCBI Taxonomy" id="417184"/>
    <lineage>
        <taxon>Eukaryota</taxon>
        <taxon>Fungi</taxon>
        <taxon>Fungi incertae sedis</taxon>
        <taxon>Zoopagomycota</taxon>
        <taxon>Kickxellomycotina</taxon>
        <taxon>Kickxellomycetes</taxon>
        <taxon>Kickxellales</taxon>
        <taxon>Kickxellaceae</taxon>
        <taxon>Mycoemilia</taxon>
    </lineage>
</organism>
<comment type="cofactor">
    <cofactor evidence="2">
        <name>Mg(2+)</name>
        <dbReference type="ChEBI" id="CHEBI:18420"/>
    </cofactor>
</comment>
<keyword evidence="4" id="KW-0378">Hydrolase</keyword>
<dbReference type="Gene3D" id="3.90.79.10">
    <property type="entry name" value="Nucleoside Triphosphate Pyrophosphohydrolase"/>
    <property type="match status" value="1"/>
</dbReference>
<keyword evidence="9" id="KW-1185">Reference proteome</keyword>
<dbReference type="GO" id="GO:0016818">
    <property type="term" value="F:hydrolase activity, acting on acid anhydrides, in phosphorus-containing anhydrides"/>
    <property type="evidence" value="ECO:0007669"/>
    <property type="project" value="InterPro"/>
</dbReference>
<name>A0A9W8A6Y7_9FUNG</name>